<protein>
    <submittedName>
        <fullName evidence="2">Tetratricopeptide repeat protein</fullName>
    </submittedName>
</protein>
<reference evidence="2 3" key="1">
    <citation type="submission" date="2019-11" db="EMBL/GenBank/DDBJ databases">
        <title>Caenimonas koreensis gen. nov., sp. nov., isolated from activated sludge.</title>
        <authorList>
            <person name="Seung H.R."/>
        </authorList>
    </citation>
    <scope>NUCLEOTIDE SEQUENCE [LARGE SCALE GENOMIC DNA]</scope>
    <source>
        <strain evidence="2 3">EMB320</strain>
    </source>
</reference>
<dbReference type="InterPro" id="IPR052943">
    <property type="entry name" value="TMTC_O-mannosyl-trnsfr"/>
</dbReference>
<evidence type="ECO:0000256" key="1">
    <source>
        <dbReference type="PROSITE-ProRule" id="PRU00339"/>
    </source>
</evidence>
<dbReference type="Pfam" id="PF13374">
    <property type="entry name" value="TPR_10"/>
    <property type="match status" value="1"/>
</dbReference>
<gene>
    <name evidence="2" type="ORF">GHT07_10360</name>
</gene>
<proteinExistence type="predicted"/>
<dbReference type="PANTHER" id="PTHR44809:SF1">
    <property type="entry name" value="PROTEIN O-MANNOSYL-TRANSFERASE TMTC1"/>
    <property type="match status" value="1"/>
</dbReference>
<dbReference type="InterPro" id="IPR002201">
    <property type="entry name" value="Glyco_trans_9"/>
</dbReference>
<keyword evidence="1" id="KW-0802">TPR repeat</keyword>
<dbReference type="PANTHER" id="PTHR44809">
    <property type="match status" value="1"/>
</dbReference>
<dbReference type="AlphaFoldDB" id="A0A844AT84"/>
<dbReference type="SMART" id="SM00028">
    <property type="entry name" value="TPR"/>
    <property type="match status" value="5"/>
</dbReference>
<evidence type="ECO:0000313" key="2">
    <source>
        <dbReference type="EMBL" id="MRD47680.1"/>
    </source>
</evidence>
<dbReference type="SUPFAM" id="SSF53756">
    <property type="entry name" value="UDP-Glycosyltransferase/glycogen phosphorylase"/>
    <property type="match status" value="1"/>
</dbReference>
<dbReference type="Gene3D" id="3.40.50.2000">
    <property type="entry name" value="Glycogen Phosphorylase B"/>
    <property type="match status" value="1"/>
</dbReference>
<organism evidence="2 3">
    <name type="scientific">Caenimonas koreensis DSM 17982</name>
    <dbReference type="NCBI Taxonomy" id="1121255"/>
    <lineage>
        <taxon>Bacteria</taxon>
        <taxon>Pseudomonadati</taxon>
        <taxon>Pseudomonadota</taxon>
        <taxon>Betaproteobacteria</taxon>
        <taxon>Burkholderiales</taxon>
        <taxon>Comamonadaceae</taxon>
        <taxon>Caenimonas</taxon>
    </lineage>
</organism>
<dbReference type="Pfam" id="PF01075">
    <property type="entry name" value="Glyco_transf_9"/>
    <property type="match status" value="1"/>
</dbReference>
<name>A0A844AT84_9BURK</name>
<comment type="caution">
    <text evidence="2">The sequence shown here is derived from an EMBL/GenBank/DDBJ whole genome shotgun (WGS) entry which is preliminary data.</text>
</comment>
<dbReference type="InterPro" id="IPR011990">
    <property type="entry name" value="TPR-like_helical_dom_sf"/>
</dbReference>
<dbReference type="Proteomes" id="UP000487350">
    <property type="component" value="Unassembled WGS sequence"/>
</dbReference>
<dbReference type="PROSITE" id="PS50005">
    <property type="entry name" value="TPR"/>
    <property type="match status" value="2"/>
</dbReference>
<dbReference type="EMBL" id="WJBU01000009">
    <property type="protein sequence ID" value="MRD47680.1"/>
    <property type="molecule type" value="Genomic_DNA"/>
</dbReference>
<keyword evidence="3" id="KW-1185">Reference proteome</keyword>
<sequence>MSAWTKLQGKSTTYSVTLVKHIIGGIQTPASTTRNPQESARWIAVGRAAANDGRHDQALACFKRAVEQDPDSAPAHFQLAREHYRRNNLPLAQAAFERAVALRPDYPQALNGLAVVMQLKGEWVTSEVLFRRAIEASPDFGAAMSSLGNTLFHLGRLAEAEQMFHSALGIDMNLREAHQGLGLLLHCEQRMDEAEQVCRGAVERWPNTADLRLNLGLLLLARDKYEEGWACYEARHASSMSAEVRRQALPGGTPWAGQALDGKSLHIVAEQGFGDMIQIVRYVPLLRRMGVSRLTLECAAPLRPLLQGMEGIDELVKAAPAQFDYWCYTMSVPRLMRTDISNIPATLPYLSAPAHRAEFAKALLGPRPAGVLRVGLVWKGMAANRHDAFRSLAALSSLSSLWSVPGVQFVSLQKGAGEEEAKSPPAGQALLDAGTSLRDFADTAAVIHELDLVITVDTAVAHLAAALGKPVWLLLARRGLDWRWGIGRNDSPWYPGVMRLFRQEQIGNWQGVIDEVRAALDALAAQGEAQPQ</sequence>
<dbReference type="InterPro" id="IPR019734">
    <property type="entry name" value="TPR_rpt"/>
</dbReference>
<dbReference type="Pfam" id="PF14559">
    <property type="entry name" value="TPR_19"/>
    <property type="match status" value="1"/>
</dbReference>
<accession>A0A844AT84</accession>
<dbReference type="Gene3D" id="1.25.40.10">
    <property type="entry name" value="Tetratricopeptide repeat domain"/>
    <property type="match status" value="1"/>
</dbReference>
<feature type="repeat" description="TPR" evidence="1">
    <location>
        <begin position="39"/>
        <end position="72"/>
    </location>
</feature>
<evidence type="ECO:0000313" key="3">
    <source>
        <dbReference type="Proteomes" id="UP000487350"/>
    </source>
</evidence>
<dbReference type="SUPFAM" id="SSF48452">
    <property type="entry name" value="TPR-like"/>
    <property type="match status" value="1"/>
</dbReference>
<feature type="repeat" description="TPR" evidence="1">
    <location>
        <begin position="73"/>
        <end position="106"/>
    </location>
</feature>
<dbReference type="GO" id="GO:0016757">
    <property type="term" value="F:glycosyltransferase activity"/>
    <property type="evidence" value="ECO:0007669"/>
    <property type="project" value="InterPro"/>
</dbReference>